<feature type="domain" description="tRNA pseudouridylate synthase B C-terminal" evidence="8">
    <location>
        <begin position="184"/>
        <end position="240"/>
    </location>
</feature>
<dbReference type="GO" id="GO:0160148">
    <property type="term" value="F:tRNA pseudouridine(55) synthase activity"/>
    <property type="evidence" value="ECO:0007669"/>
    <property type="project" value="UniProtKB-EC"/>
</dbReference>
<dbReference type="HAMAP" id="MF_01080">
    <property type="entry name" value="TruB_bact"/>
    <property type="match status" value="1"/>
</dbReference>
<dbReference type="KEGG" id="ntg:NSCAC_0577"/>
<dbReference type="PANTHER" id="PTHR13767">
    <property type="entry name" value="TRNA-PSEUDOURIDINE SYNTHASE"/>
    <property type="match status" value="1"/>
</dbReference>
<dbReference type="InterPro" id="IPR015947">
    <property type="entry name" value="PUA-like_sf"/>
</dbReference>
<dbReference type="Proteomes" id="UP000516072">
    <property type="component" value="Chromosome"/>
</dbReference>
<dbReference type="InterPro" id="IPR036974">
    <property type="entry name" value="PUA_sf"/>
</dbReference>
<dbReference type="CDD" id="cd21152">
    <property type="entry name" value="PUA_TruB_bacterial"/>
    <property type="match status" value="1"/>
</dbReference>
<dbReference type="NCBIfam" id="TIGR00431">
    <property type="entry name" value="TruB"/>
    <property type="match status" value="1"/>
</dbReference>
<dbReference type="CDD" id="cd02573">
    <property type="entry name" value="PseudoU_synth_EcTruB"/>
    <property type="match status" value="1"/>
</dbReference>
<dbReference type="GO" id="GO:0031119">
    <property type="term" value="P:tRNA pseudouridine synthesis"/>
    <property type="evidence" value="ECO:0007669"/>
    <property type="project" value="UniProtKB-UniRule"/>
</dbReference>
<evidence type="ECO:0000259" key="6">
    <source>
        <dbReference type="Pfam" id="PF01509"/>
    </source>
</evidence>
<gene>
    <name evidence="5 9" type="primary">truB</name>
    <name evidence="9" type="ORF">NSCAC_0577</name>
</gene>
<dbReference type="GO" id="GO:1990481">
    <property type="term" value="P:mRNA pseudouridine synthesis"/>
    <property type="evidence" value="ECO:0007669"/>
    <property type="project" value="TreeGrafter"/>
</dbReference>
<dbReference type="AlphaFoldDB" id="A0A7G1Q8M7"/>
<dbReference type="Pfam" id="PF16198">
    <property type="entry name" value="TruB_C_2"/>
    <property type="match status" value="1"/>
</dbReference>
<protein>
    <recommendedName>
        <fullName evidence="5">tRNA pseudouridine synthase B</fullName>
        <ecNumber evidence="5">5.4.99.25</ecNumber>
    </recommendedName>
    <alternativeName>
        <fullName evidence="5">tRNA pseudouridine(55) synthase</fullName>
        <shortName evidence="5">Psi55 synthase</shortName>
    </alternativeName>
    <alternativeName>
        <fullName evidence="5">tRNA pseudouridylate synthase</fullName>
    </alternativeName>
    <alternativeName>
        <fullName evidence="5">tRNA-uridine isomerase</fullName>
    </alternativeName>
</protein>
<dbReference type="Pfam" id="PF09157">
    <property type="entry name" value="TruB-C_2"/>
    <property type="match status" value="1"/>
</dbReference>
<keyword evidence="3 5" id="KW-0819">tRNA processing</keyword>
<evidence type="ECO:0000256" key="5">
    <source>
        <dbReference type="HAMAP-Rule" id="MF_01080"/>
    </source>
</evidence>
<dbReference type="InterPro" id="IPR002501">
    <property type="entry name" value="PsdUridine_synth_N"/>
</dbReference>
<feature type="domain" description="tRNA pseudouridine synthase II TruB subfamily 1 C-terminal" evidence="7">
    <location>
        <begin position="248"/>
        <end position="304"/>
    </location>
</feature>
<proteinExistence type="inferred from homology"/>
<feature type="active site" description="Nucleophile" evidence="5">
    <location>
        <position position="50"/>
    </location>
</feature>
<dbReference type="InterPro" id="IPR015240">
    <property type="entry name" value="tRNA_sdUridine_synth_fam1_C"/>
</dbReference>
<reference evidence="9 10" key="1">
    <citation type="submission" date="2020-03" db="EMBL/GenBank/DDBJ databases">
        <authorList>
            <person name="Picone N."/>
        </authorList>
    </citation>
    <scope>NUCLEOTIDE SEQUENCE [LARGE SCALE GENOMIC DNA]</scope>
    <source>
        <strain evidence="9">NSCAC1</strain>
    </source>
</reference>
<accession>A0A7G1Q8M7</accession>
<feature type="domain" description="Pseudouridine synthase II N-terminal" evidence="6">
    <location>
        <begin position="35"/>
        <end position="183"/>
    </location>
</feature>
<dbReference type="RefSeq" id="WP_197744922.1">
    <property type="nucleotide sequence ID" value="NZ_LR778175.1"/>
</dbReference>
<dbReference type="InterPro" id="IPR020103">
    <property type="entry name" value="PsdUridine_synth_cat_dom_sf"/>
</dbReference>
<evidence type="ECO:0000313" key="10">
    <source>
        <dbReference type="Proteomes" id="UP000516072"/>
    </source>
</evidence>
<name>A0A7G1Q8M7_9GAMM</name>
<keyword evidence="10" id="KW-1185">Reference proteome</keyword>
<dbReference type="EC" id="5.4.99.25" evidence="5"/>
<dbReference type="SUPFAM" id="SSF88697">
    <property type="entry name" value="PUA domain-like"/>
    <property type="match status" value="1"/>
</dbReference>
<dbReference type="InterPro" id="IPR014780">
    <property type="entry name" value="tRNA_psdUridine_synth_TruB"/>
</dbReference>
<dbReference type="EMBL" id="LR778175">
    <property type="protein sequence ID" value="CAB1275259.1"/>
    <property type="molecule type" value="Genomic_DNA"/>
</dbReference>
<dbReference type="GO" id="GO:0003723">
    <property type="term" value="F:RNA binding"/>
    <property type="evidence" value="ECO:0007669"/>
    <property type="project" value="InterPro"/>
</dbReference>
<evidence type="ECO:0000313" key="9">
    <source>
        <dbReference type="EMBL" id="CAB1275259.1"/>
    </source>
</evidence>
<comment type="function">
    <text evidence="5">Responsible for synthesis of pseudouridine from uracil-55 in the psi GC loop of transfer RNAs.</text>
</comment>
<evidence type="ECO:0000256" key="2">
    <source>
        <dbReference type="ARBA" id="ARBA00005642"/>
    </source>
</evidence>
<dbReference type="Pfam" id="PF01509">
    <property type="entry name" value="TruB_N"/>
    <property type="match status" value="1"/>
</dbReference>
<evidence type="ECO:0000256" key="4">
    <source>
        <dbReference type="ARBA" id="ARBA00023235"/>
    </source>
</evidence>
<dbReference type="PANTHER" id="PTHR13767:SF2">
    <property type="entry name" value="PSEUDOURIDYLATE SYNTHASE TRUB1"/>
    <property type="match status" value="1"/>
</dbReference>
<dbReference type="SUPFAM" id="SSF55120">
    <property type="entry name" value="Pseudouridine synthase"/>
    <property type="match status" value="1"/>
</dbReference>
<comment type="similarity">
    <text evidence="2 5">Belongs to the pseudouridine synthase TruB family. Type 1 subfamily.</text>
</comment>
<dbReference type="Gene3D" id="3.30.2350.10">
    <property type="entry name" value="Pseudouridine synthase"/>
    <property type="match status" value="1"/>
</dbReference>
<dbReference type="Gene3D" id="2.30.130.10">
    <property type="entry name" value="PUA domain"/>
    <property type="match status" value="1"/>
</dbReference>
<evidence type="ECO:0000256" key="3">
    <source>
        <dbReference type="ARBA" id="ARBA00022694"/>
    </source>
</evidence>
<sequence length="309" mass="34615">MEKQNQLKSQNIIHGMVLLDKPIGISSNAALQQVKRVYQVRKAGHTGSLDPMASGLLPICLGEATKLSQFILDADKHYLVRCRLGVTTTTGDSEGEIIKTTPVQTFDWKFVENILKRFIGAQEQIPPMYSAIKYHGQPLYKLARQGLEIKRSPRKIIIYNIKLTEVTEACLSFEVSCSKGTYIRTLVEDIGHALECGAHTTMLRRIQVGNFNDSDIVSLDQLKNLAETNKDKLNALVLPPRDILRNFPEISIIPHLAHCLRQGQTVPISQLFSQGLVRLVEDNKDFFGIGKIVNHNQVAPYRLLFVSNG</sequence>
<evidence type="ECO:0000256" key="1">
    <source>
        <dbReference type="ARBA" id="ARBA00000385"/>
    </source>
</evidence>
<organism evidence="9 10">
    <name type="scientific">Candidatus Nitrosacidococcus tergens</name>
    <dbReference type="NCBI Taxonomy" id="553981"/>
    <lineage>
        <taxon>Bacteria</taxon>
        <taxon>Pseudomonadati</taxon>
        <taxon>Pseudomonadota</taxon>
        <taxon>Gammaproteobacteria</taxon>
        <taxon>Chromatiales</taxon>
        <taxon>Chromatiaceae</taxon>
        <taxon>Candidatus Nitrosacidococcus</taxon>
    </lineage>
</organism>
<evidence type="ECO:0000259" key="8">
    <source>
        <dbReference type="Pfam" id="PF16198"/>
    </source>
</evidence>
<keyword evidence="9" id="KW-0456">Lyase</keyword>
<keyword evidence="4 5" id="KW-0413">Isomerase</keyword>
<evidence type="ECO:0000259" key="7">
    <source>
        <dbReference type="Pfam" id="PF09157"/>
    </source>
</evidence>
<dbReference type="InterPro" id="IPR032819">
    <property type="entry name" value="TruB_C"/>
</dbReference>
<comment type="catalytic activity">
    <reaction evidence="1 5">
        <text>uridine(55) in tRNA = pseudouridine(55) in tRNA</text>
        <dbReference type="Rhea" id="RHEA:42532"/>
        <dbReference type="Rhea" id="RHEA-COMP:10101"/>
        <dbReference type="Rhea" id="RHEA-COMP:10102"/>
        <dbReference type="ChEBI" id="CHEBI:65314"/>
        <dbReference type="ChEBI" id="CHEBI:65315"/>
        <dbReference type="EC" id="5.4.99.25"/>
    </reaction>
</comment>
<dbReference type="GO" id="GO:0016829">
    <property type="term" value="F:lyase activity"/>
    <property type="evidence" value="ECO:0007669"/>
    <property type="project" value="UniProtKB-KW"/>
</dbReference>